<dbReference type="EMBL" id="CADCVJ010000021">
    <property type="protein sequence ID" value="CAA9463075.1"/>
    <property type="molecule type" value="Genomic_DNA"/>
</dbReference>
<feature type="region of interest" description="Disordered" evidence="1">
    <location>
        <begin position="1"/>
        <end position="58"/>
    </location>
</feature>
<protein>
    <submittedName>
        <fullName evidence="2">Uncharacterized protein</fullName>
    </submittedName>
</protein>
<accession>A0A6J4R553</accession>
<feature type="region of interest" description="Disordered" evidence="1">
    <location>
        <begin position="73"/>
        <end position="173"/>
    </location>
</feature>
<feature type="compositionally biased region" description="Basic residues" evidence="1">
    <location>
        <begin position="73"/>
        <end position="84"/>
    </location>
</feature>
<feature type="non-terminal residue" evidence="2">
    <location>
        <position position="1"/>
    </location>
</feature>
<proteinExistence type="predicted"/>
<feature type="compositionally biased region" description="Basic residues" evidence="1">
    <location>
        <begin position="1"/>
        <end position="12"/>
    </location>
</feature>
<sequence>GTRKRRRHHRPPARGGLRVSRGHREPPGVHGPLHLPVAPDADGLLRRGRGRALPPRQALPALLLGRHLVRRRAGAVPHPRRRPRGQVQSQQALVGVAARPGVGRGDQGLLPCRERGRPGQRPPGRGLPLPRMVQAQRAQGARAPPAHPRGGQGPGPARHGGRPLRSGRRLRAL</sequence>
<evidence type="ECO:0000256" key="1">
    <source>
        <dbReference type="SAM" id="MobiDB-lite"/>
    </source>
</evidence>
<feature type="compositionally biased region" description="Basic residues" evidence="1">
    <location>
        <begin position="159"/>
        <end position="173"/>
    </location>
</feature>
<dbReference type="AlphaFoldDB" id="A0A6J4R553"/>
<evidence type="ECO:0000313" key="2">
    <source>
        <dbReference type="EMBL" id="CAA9463075.1"/>
    </source>
</evidence>
<reference evidence="2" key="1">
    <citation type="submission" date="2020-02" db="EMBL/GenBank/DDBJ databases">
        <authorList>
            <person name="Meier V. D."/>
        </authorList>
    </citation>
    <scope>NUCLEOTIDE SEQUENCE</scope>
    <source>
        <strain evidence="2">AVDCRST_MAG38</strain>
    </source>
</reference>
<feature type="compositionally biased region" description="Low complexity" evidence="1">
    <location>
        <begin position="122"/>
        <end position="144"/>
    </location>
</feature>
<feature type="non-terminal residue" evidence="2">
    <location>
        <position position="173"/>
    </location>
</feature>
<gene>
    <name evidence="2" type="ORF">AVDCRST_MAG38-361</name>
</gene>
<name>A0A6J4R553_9ACTN</name>
<organism evidence="2">
    <name type="scientific">uncultured Solirubrobacteraceae bacterium</name>
    <dbReference type="NCBI Taxonomy" id="1162706"/>
    <lineage>
        <taxon>Bacteria</taxon>
        <taxon>Bacillati</taxon>
        <taxon>Actinomycetota</taxon>
        <taxon>Thermoleophilia</taxon>
        <taxon>Solirubrobacterales</taxon>
        <taxon>Solirubrobacteraceae</taxon>
        <taxon>environmental samples</taxon>
    </lineage>
</organism>